<reference evidence="3 4" key="1">
    <citation type="submission" date="2018-02" db="EMBL/GenBank/DDBJ databases">
        <authorList>
            <person name="Moore K."/>
            <person name="Momper L."/>
        </authorList>
    </citation>
    <scope>NUCLEOTIDE SEQUENCE [LARGE SCALE GENOMIC DNA]</scope>
    <source>
        <strain evidence="3 4">CCALA 015</strain>
    </source>
</reference>
<dbReference type="PIRSF" id="PIRSF005211">
    <property type="entry name" value="Ab_hydro_YheT"/>
    <property type="match status" value="1"/>
</dbReference>
<proteinExistence type="inferred from homology"/>
<keyword evidence="4" id="KW-1185">Reference proteome</keyword>
<dbReference type="Proteomes" id="UP000238218">
    <property type="component" value="Unassembled WGS sequence"/>
</dbReference>
<accession>A0ABX5F502</accession>
<dbReference type="RefSeq" id="WP_106222344.1">
    <property type="nucleotide sequence ID" value="NZ_PVWP01000009.1"/>
</dbReference>
<evidence type="ECO:0000313" key="3">
    <source>
        <dbReference type="EMBL" id="PSB36474.1"/>
    </source>
</evidence>
<sequence length="344" mass="36367">MSQLPDHLGLTPFRQRSPWIGGDLQTLRDTLRPLRFPPDRAEPLTIPLADGGQLLGLLDRPADRAPVALVLVLHGLGGSSDGPGPRRLALALVAEGFAVLRLNLRGAGRGRPLARGTYCACCSEDLRPAVALARQLAADRPLFGAGISLGGTVLLNGSLAGLGFDGLVCVSSPLELHVCAVQFERRRNRVYQRWLMQRLREQTLADPGGLQEPERRALAGPGRARTIRAFDAAITAPRWGFASVAAYYDAASPLAPLVAGRPLPPTLLLHAGDDPWVPVGPLRQLAAATTGGGAGVPRVAPRIVITPRGGHNGFHAPGDGPAACWADRLAVAWLRRLSRGEGEG</sequence>
<dbReference type="InterPro" id="IPR012020">
    <property type="entry name" value="ABHD4"/>
</dbReference>
<evidence type="ECO:0000259" key="2">
    <source>
        <dbReference type="Pfam" id="PF12146"/>
    </source>
</evidence>
<evidence type="ECO:0000256" key="1">
    <source>
        <dbReference type="ARBA" id="ARBA00010884"/>
    </source>
</evidence>
<name>A0ABX5F502_9CHRO</name>
<dbReference type="EMBL" id="PVWP01000009">
    <property type="protein sequence ID" value="PSB36474.1"/>
    <property type="molecule type" value="Genomic_DNA"/>
</dbReference>
<comment type="caution">
    <text evidence="3">The sequence shown here is derived from an EMBL/GenBank/DDBJ whole genome shotgun (WGS) entry which is preliminary data.</text>
</comment>
<dbReference type="Gene3D" id="3.40.50.1820">
    <property type="entry name" value="alpha/beta hydrolase"/>
    <property type="match status" value="1"/>
</dbReference>
<dbReference type="InterPro" id="IPR022742">
    <property type="entry name" value="Hydrolase_4"/>
</dbReference>
<dbReference type="InterPro" id="IPR029058">
    <property type="entry name" value="AB_hydrolase_fold"/>
</dbReference>
<dbReference type="InterPro" id="IPR050960">
    <property type="entry name" value="AB_hydrolase_4_sf"/>
</dbReference>
<gene>
    <name evidence="3" type="ORF">C7B81_12915</name>
</gene>
<dbReference type="PANTHER" id="PTHR10794:SF94">
    <property type="entry name" value="ESTERASE YHET-RELATED"/>
    <property type="match status" value="1"/>
</dbReference>
<comment type="similarity">
    <text evidence="1">Belongs to the AB hydrolase superfamily. AB hydrolase 4 family.</text>
</comment>
<protein>
    <submittedName>
        <fullName evidence="3">Alpha/beta hydrolase</fullName>
    </submittedName>
</protein>
<organism evidence="3 4">
    <name type="scientific">Aphanothece cf. minutissima CCALA 015</name>
    <dbReference type="NCBI Taxonomy" id="2107695"/>
    <lineage>
        <taxon>Bacteria</taxon>
        <taxon>Bacillati</taxon>
        <taxon>Cyanobacteriota</taxon>
        <taxon>Cyanophyceae</taxon>
        <taxon>Oscillatoriophycideae</taxon>
        <taxon>Chroococcales</taxon>
        <taxon>Aphanothecaceae</taxon>
        <taxon>Aphanothece</taxon>
    </lineage>
</organism>
<dbReference type="GO" id="GO:0016787">
    <property type="term" value="F:hydrolase activity"/>
    <property type="evidence" value="ECO:0007669"/>
    <property type="project" value="UniProtKB-KW"/>
</dbReference>
<dbReference type="PANTHER" id="PTHR10794">
    <property type="entry name" value="ABHYDROLASE DOMAIN-CONTAINING PROTEIN"/>
    <property type="match status" value="1"/>
</dbReference>
<dbReference type="Pfam" id="PF12146">
    <property type="entry name" value="Hydrolase_4"/>
    <property type="match status" value="1"/>
</dbReference>
<reference evidence="3 4" key="2">
    <citation type="submission" date="2018-03" db="EMBL/GenBank/DDBJ databases">
        <title>The ancient ancestry and fast evolution of plastids.</title>
        <authorList>
            <person name="Moore K.R."/>
            <person name="Magnabosco C."/>
            <person name="Momper L."/>
            <person name="Gold D.A."/>
            <person name="Bosak T."/>
            <person name="Fournier G.P."/>
        </authorList>
    </citation>
    <scope>NUCLEOTIDE SEQUENCE [LARGE SCALE GENOMIC DNA]</scope>
    <source>
        <strain evidence="3 4">CCALA 015</strain>
    </source>
</reference>
<feature type="domain" description="Serine aminopeptidase S33" evidence="2">
    <location>
        <begin position="66"/>
        <end position="288"/>
    </location>
</feature>
<dbReference type="SUPFAM" id="SSF53474">
    <property type="entry name" value="alpha/beta-Hydrolases"/>
    <property type="match status" value="1"/>
</dbReference>
<evidence type="ECO:0000313" key="4">
    <source>
        <dbReference type="Proteomes" id="UP000238218"/>
    </source>
</evidence>
<keyword evidence="3" id="KW-0378">Hydrolase</keyword>